<gene>
    <name evidence="1" type="ORF">B0H41_001154</name>
</gene>
<protein>
    <submittedName>
        <fullName evidence="1">Uncharacterized protein</fullName>
    </submittedName>
</protein>
<reference evidence="1" key="2">
    <citation type="journal article" date="2022" name="Nat. Biotechnol.">
        <title>Carbon-negative production of acetone and isopropanol by gas fermentation at industrial pilot scale.</title>
        <authorList>
            <person name="Liew F.E."/>
            <person name="Nogle R."/>
            <person name="Abdalla T."/>
            <person name="Rasor B.J."/>
            <person name="Canter C."/>
            <person name="Jensen R.O."/>
            <person name="Wang L."/>
            <person name="Strutz J."/>
            <person name="Chirania P."/>
            <person name="De Tissera S."/>
            <person name="Mueller A.P."/>
            <person name="Ruan Z."/>
            <person name="Gao A."/>
            <person name="Tran L."/>
            <person name="Engle N.L."/>
            <person name="Bromley J.C."/>
            <person name="Daniell J."/>
            <person name="Conrado R."/>
            <person name="Tschaplinski T.J."/>
            <person name="Giannone R.J."/>
            <person name="Hettich R.L."/>
            <person name="Karim A.S."/>
            <person name="Simpson S.D."/>
            <person name="Brown S.D."/>
            <person name="Leang C."/>
            <person name="Jewett M.C."/>
            <person name="Kopke M."/>
        </authorList>
    </citation>
    <scope>NUCLEOTIDE SEQUENCE</scope>
    <source>
        <strain evidence="1">DJ080</strain>
    </source>
</reference>
<reference evidence="1" key="1">
    <citation type="submission" date="2020-05" db="EMBL/GenBank/DDBJ databases">
        <authorList>
            <person name="Brown S."/>
            <person name="Huntemann M."/>
            <person name="Clum A."/>
            <person name="Spunde A."/>
            <person name="Palaniappan K."/>
            <person name="Ritter S."/>
            <person name="Mikhailova N."/>
            <person name="Chen I.-M."/>
            <person name="Stamatis D."/>
            <person name="Reddy T."/>
            <person name="O'Malley R."/>
            <person name="Daum C."/>
            <person name="Shapiro N."/>
            <person name="Ivanova N."/>
            <person name="Kyrpides N."/>
            <person name="Woyke T."/>
        </authorList>
    </citation>
    <scope>NUCLEOTIDE SEQUENCE</scope>
    <source>
        <strain evidence="1">DJ080</strain>
    </source>
</reference>
<dbReference type="Proteomes" id="UP001193748">
    <property type="component" value="Unassembled WGS sequence"/>
</dbReference>
<sequence>MDKIYESKENRLLYRKSKGEIFFTRELRFNITHQREYMFENDFIDFIEGIEKIFEPKYDIEGYKLILSKI</sequence>
<name>A0AAX0AWN5_CLOBE</name>
<dbReference type="AlphaFoldDB" id="A0AAX0AWN5"/>
<organism evidence="1 2">
    <name type="scientific">Clostridium beijerinckii</name>
    <name type="common">Clostridium MP</name>
    <dbReference type="NCBI Taxonomy" id="1520"/>
    <lineage>
        <taxon>Bacteria</taxon>
        <taxon>Bacillati</taxon>
        <taxon>Bacillota</taxon>
        <taxon>Clostridia</taxon>
        <taxon>Eubacteriales</taxon>
        <taxon>Clostridiaceae</taxon>
        <taxon>Clostridium</taxon>
    </lineage>
</organism>
<proteinExistence type="predicted"/>
<dbReference type="EMBL" id="JABSWW010000001">
    <property type="protein sequence ID" value="NRT87475.1"/>
    <property type="molecule type" value="Genomic_DNA"/>
</dbReference>
<evidence type="ECO:0000313" key="1">
    <source>
        <dbReference type="EMBL" id="NRT87475.1"/>
    </source>
</evidence>
<evidence type="ECO:0000313" key="2">
    <source>
        <dbReference type="Proteomes" id="UP001193748"/>
    </source>
</evidence>
<accession>A0AAX0AWN5</accession>
<comment type="caution">
    <text evidence="1">The sequence shown here is derived from an EMBL/GenBank/DDBJ whole genome shotgun (WGS) entry which is preliminary data.</text>
</comment>